<keyword evidence="6 7" id="KW-0472">Membrane</keyword>
<proteinExistence type="inferred from homology"/>
<reference evidence="10" key="1">
    <citation type="journal article" date="2011" name="MBio">
        <title>Novel metabolic attributes of the genus Cyanothece, comprising a group of unicellular nitrogen-fixing Cyanobacteria.</title>
        <authorList>
            <person name="Bandyopadhyay A."/>
            <person name="Elvitigala T."/>
            <person name="Welsh E."/>
            <person name="Stockel J."/>
            <person name="Liberton M."/>
            <person name="Min H."/>
            <person name="Sherman L.A."/>
            <person name="Pakrasi H.B."/>
        </authorList>
    </citation>
    <scope>NUCLEOTIDE SEQUENCE [LARGE SCALE GENOMIC DNA]</scope>
    <source>
        <strain evidence="10">PCC 7822</strain>
    </source>
</reference>
<dbReference type="HOGENOM" id="CLU_638916_0_0_3"/>
<keyword evidence="9" id="KW-0808">Transferase</keyword>
<name>E0UCX6_GLOV7</name>
<evidence type="ECO:0000256" key="6">
    <source>
        <dbReference type="ARBA" id="ARBA00023136"/>
    </source>
</evidence>
<dbReference type="STRING" id="497965.Cyan7822_4531"/>
<feature type="transmembrane region" description="Helical" evidence="7">
    <location>
        <begin position="211"/>
        <end position="234"/>
    </location>
</feature>
<evidence type="ECO:0000256" key="5">
    <source>
        <dbReference type="ARBA" id="ARBA00022989"/>
    </source>
</evidence>
<gene>
    <name evidence="9" type="ordered locus">Cyan7822_4531</name>
</gene>
<feature type="transmembrane region" description="Helical" evidence="7">
    <location>
        <begin position="18"/>
        <end position="38"/>
    </location>
</feature>
<evidence type="ECO:0000256" key="3">
    <source>
        <dbReference type="ARBA" id="ARBA00022475"/>
    </source>
</evidence>
<keyword evidence="3" id="KW-1003">Cell membrane</keyword>
<dbReference type="KEGG" id="cyj:Cyan7822_4531"/>
<feature type="transmembrane region" description="Helical" evidence="7">
    <location>
        <begin position="361"/>
        <end position="383"/>
    </location>
</feature>
<evidence type="ECO:0000313" key="9">
    <source>
        <dbReference type="EMBL" id="ADN16441.1"/>
    </source>
</evidence>
<evidence type="ECO:0000256" key="1">
    <source>
        <dbReference type="ARBA" id="ARBA00004651"/>
    </source>
</evidence>
<dbReference type="PANTHER" id="PTHR40074:SF2">
    <property type="entry name" value="O-ACETYLTRANSFERASE WECH"/>
    <property type="match status" value="1"/>
</dbReference>
<feature type="transmembrane region" description="Helical" evidence="7">
    <location>
        <begin position="185"/>
        <end position="204"/>
    </location>
</feature>
<feature type="transmembrane region" description="Helical" evidence="7">
    <location>
        <begin position="321"/>
        <end position="341"/>
    </location>
</feature>
<feature type="transmembrane region" description="Helical" evidence="7">
    <location>
        <begin position="395"/>
        <end position="419"/>
    </location>
</feature>
<dbReference type="GO" id="GO:0016413">
    <property type="term" value="F:O-acetyltransferase activity"/>
    <property type="evidence" value="ECO:0007669"/>
    <property type="project" value="TreeGrafter"/>
</dbReference>
<feature type="transmembrane region" description="Helical" evidence="7">
    <location>
        <begin position="278"/>
        <end position="301"/>
    </location>
</feature>
<dbReference type="eggNOG" id="COG1835">
    <property type="taxonomic scope" value="Bacteria"/>
</dbReference>
<feature type="domain" description="Acyltransferase 3" evidence="8">
    <location>
        <begin position="14"/>
        <end position="407"/>
    </location>
</feature>
<organism evidence="9 10">
    <name type="scientific">Gloeothece verrucosa (strain PCC 7822)</name>
    <name type="common">Cyanothece sp. (strain PCC 7822)</name>
    <dbReference type="NCBI Taxonomy" id="497965"/>
    <lineage>
        <taxon>Bacteria</taxon>
        <taxon>Bacillati</taxon>
        <taxon>Cyanobacteriota</taxon>
        <taxon>Cyanophyceae</taxon>
        <taxon>Oscillatoriophycideae</taxon>
        <taxon>Chroococcales</taxon>
        <taxon>Aphanothecaceae</taxon>
        <taxon>Gloeothece</taxon>
        <taxon>Gloeothece verrucosa</taxon>
    </lineage>
</organism>
<dbReference type="AlphaFoldDB" id="E0UCX6"/>
<dbReference type="PANTHER" id="PTHR40074">
    <property type="entry name" value="O-ACETYLTRANSFERASE WECH"/>
    <property type="match status" value="1"/>
</dbReference>
<feature type="transmembrane region" description="Helical" evidence="7">
    <location>
        <begin position="145"/>
        <end position="165"/>
    </location>
</feature>
<dbReference type="Proteomes" id="UP000008206">
    <property type="component" value="Chromosome"/>
</dbReference>
<dbReference type="Pfam" id="PF01757">
    <property type="entry name" value="Acyl_transf_3"/>
    <property type="match status" value="1"/>
</dbReference>
<evidence type="ECO:0000256" key="2">
    <source>
        <dbReference type="ARBA" id="ARBA00007400"/>
    </source>
</evidence>
<dbReference type="GO" id="GO:0005886">
    <property type="term" value="C:plasma membrane"/>
    <property type="evidence" value="ECO:0007669"/>
    <property type="project" value="UniProtKB-SubCell"/>
</dbReference>
<evidence type="ECO:0000256" key="4">
    <source>
        <dbReference type="ARBA" id="ARBA00022692"/>
    </source>
</evidence>
<dbReference type="InterPro" id="IPR002656">
    <property type="entry name" value="Acyl_transf_3_dom"/>
</dbReference>
<comment type="similarity">
    <text evidence="2">Belongs to the acyltransferase 3 family.</text>
</comment>
<dbReference type="RefSeq" id="WP_013324488.1">
    <property type="nucleotide sequence ID" value="NC_014501.1"/>
</dbReference>
<keyword evidence="10" id="KW-1185">Reference proteome</keyword>
<feature type="transmembrane region" description="Helical" evidence="7">
    <location>
        <begin position="246"/>
        <end position="266"/>
    </location>
</feature>
<keyword evidence="5 7" id="KW-1133">Transmembrane helix</keyword>
<evidence type="ECO:0000256" key="7">
    <source>
        <dbReference type="SAM" id="Phobius"/>
    </source>
</evidence>
<accession>E0UCX6</accession>
<evidence type="ECO:0000259" key="8">
    <source>
        <dbReference type="Pfam" id="PF01757"/>
    </source>
</evidence>
<keyword evidence="9" id="KW-0012">Acyltransferase</keyword>
<dbReference type="GO" id="GO:0009246">
    <property type="term" value="P:enterobacterial common antigen biosynthetic process"/>
    <property type="evidence" value="ECO:0007669"/>
    <property type="project" value="TreeGrafter"/>
</dbReference>
<comment type="subcellular location">
    <subcellularLocation>
        <location evidence="1">Cell membrane</location>
        <topology evidence="1">Multi-pass membrane protein</topology>
    </subcellularLocation>
</comment>
<sequence>MQTTLKNQSTAKIIYLDYWRIFACIGVFTCHLWVGIFLPKLATSVPSLQSIKTLTPQCLGIQGDALYACGITPFIIWPTFNLESVFFNLSNIVFGLGYQAVHLFFFLSGFGLTLSALKNLKKMENNPSINWIDFLKKRFVRLYPYYWVVLTIYMFLNIFNYSSFLGFLKVYFLGMVFLNVIPATWFIPIILQLYLLFPFLFYLLNKTSSSLFLWLTLLIKVISSLAIIIVSILVWGKIVGFGHGGLAPGGIALTRLFEFCFGMGVAKRFFNAQNSLKILFNFKGVHNIIFGLILEGLGLFLSSKYASISWGNHTFPIGLAISDALIGVGIVILFINITFALEPFLSKINDKLIDSLSNATYQAYIFHGLCLNYVSILVALPIFQLTTIDNLTNSTFYILFVYGFMLLVFSSWNLGWGWYLSQWKFWFLK</sequence>
<feature type="transmembrane region" description="Helical" evidence="7">
    <location>
        <begin position="92"/>
        <end position="117"/>
    </location>
</feature>
<protein>
    <submittedName>
        <fullName evidence="9">Acyltransferase 3</fullName>
    </submittedName>
</protein>
<evidence type="ECO:0000313" key="10">
    <source>
        <dbReference type="Proteomes" id="UP000008206"/>
    </source>
</evidence>
<dbReference type="EMBL" id="CP002198">
    <property type="protein sequence ID" value="ADN16441.1"/>
    <property type="molecule type" value="Genomic_DNA"/>
</dbReference>
<keyword evidence="4 7" id="KW-0812">Transmembrane</keyword>